<accession>A0A401T6J6</accession>
<dbReference type="EMBL" id="BEZZ01001142">
    <property type="protein sequence ID" value="GCC38250.1"/>
    <property type="molecule type" value="Genomic_DNA"/>
</dbReference>
<feature type="compositionally biased region" description="Acidic residues" evidence="1">
    <location>
        <begin position="148"/>
        <end position="159"/>
    </location>
</feature>
<feature type="compositionally biased region" description="Basic and acidic residues" evidence="1">
    <location>
        <begin position="1"/>
        <end position="37"/>
    </location>
</feature>
<evidence type="ECO:0000256" key="1">
    <source>
        <dbReference type="SAM" id="MobiDB-lite"/>
    </source>
</evidence>
<keyword evidence="3" id="KW-1185">Reference proteome</keyword>
<dbReference type="Proteomes" id="UP000287033">
    <property type="component" value="Unassembled WGS sequence"/>
</dbReference>
<sequence length="159" mass="17455">MVPKSHAAEPRVERAGDSRKVSGLRGREGADAQHLPESRTNPPECRDLPDAWQQEAHGAKQRLNKASKRDPSQPKARLPTGVPEDVLPYSRPTFPSAQNPREPSSSSSMSSRGSGGRRRAEQLMASSTSGISRRNPMDTGLQEMGTYECEEEDLEETES</sequence>
<dbReference type="OrthoDB" id="428111at2759"/>
<gene>
    <name evidence="2" type="ORF">chiPu_0016763</name>
</gene>
<comment type="caution">
    <text evidence="2">The sequence shown here is derived from an EMBL/GenBank/DDBJ whole genome shotgun (WGS) entry which is preliminary data.</text>
</comment>
<reference evidence="2 3" key="1">
    <citation type="journal article" date="2018" name="Nat. Ecol. Evol.">
        <title>Shark genomes provide insights into elasmobranch evolution and the origin of vertebrates.</title>
        <authorList>
            <person name="Hara Y"/>
            <person name="Yamaguchi K"/>
            <person name="Onimaru K"/>
            <person name="Kadota M"/>
            <person name="Koyanagi M"/>
            <person name="Keeley SD"/>
            <person name="Tatsumi K"/>
            <person name="Tanaka K"/>
            <person name="Motone F"/>
            <person name="Kageyama Y"/>
            <person name="Nozu R"/>
            <person name="Adachi N"/>
            <person name="Nishimura O"/>
            <person name="Nakagawa R"/>
            <person name="Tanegashima C"/>
            <person name="Kiyatake I"/>
            <person name="Matsumoto R"/>
            <person name="Murakumo K"/>
            <person name="Nishida K"/>
            <person name="Terakita A"/>
            <person name="Kuratani S"/>
            <person name="Sato K"/>
            <person name="Hyodo S Kuraku.S."/>
        </authorList>
    </citation>
    <scope>NUCLEOTIDE SEQUENCE [LARGE SCALE GENOMIC DNA]</scope>
</reference>
<protein>
    <submittedName>
        <fullName evidence="2">Uncharacterized protein</fullName>
    </submittedName>
</protein>
<proteinExistence type="predicted"/>
<dbReference type="AlphaFoldDB" id="A0A401T6J6"/>
<feature type="compositionally biased region" description="Polar residues" evidence="1">
    <location>
        <begin position="93"/>
        <end position="103"/>
    </location>
</feature>
<name>A0A401T6J6_CHIPU</name>
<feature type="region of interest" description="Disordered" evidence="1">
    <location>
        <begin position="1"/>
        <end position="159"/>
    </location>
</feature>
<dbReference type="STRING" id="137246.A0A401T6J6"/>
<evidence type="ECO:0000313" key="2">
    <source>
        <dbReference type="EMBL" id="GCC38250.1"/>
    </source>
</evidence>
<organism evidence="2 3">
    <name type="scientific">Chiloscyllium punctatum</name>
    <name type="common">Brownbanded bambooshark</name>
    <name type="synonym">Hemiscyllium punctatum</name>
    <dbReference type="NCBI Taxonomy" id="137246"/>
    <lineage>
        <taxon>Eukaryota</taxon>
        <taxon>Metazoa</taxon>
        <taxon>Chordata</taxon>
        <taxon>Craniata</taxon>
        <taxon>Vertebrata</taxon>
        <taxon>Chondrichthyes</taxon>
        <taxon>Elasmobranchii</taxon>
        <taxon>Galeomorphii</taxon>
        <taxon>Galeoidea</taxon>
        <taxon>Orectolobiformes</taxon>
        <taxon>Hemiscylliidae</taxon>
        <taxon>Chiloscyllium</taxon>
    </lineage>
</organism>
<evidence type="ECO:0000313" key="3">
    <source>
        <dbReference type="Proteomes" id="UP000287033"/>
    </source>
</evidence>
<dbReference type="OMA" id="MVPKSHA"/>